<dbReference type="AlphaFoldDB" id="E3JDA1"/>
<keyword evidence="5" id="KW-0175">Coiled coil</keyword>
<dbReference type="PRINTS" id="PR00040">
    <property type="entry name" value="HTHMERR"/>
</dbReference>
<feature type="domain" description="HTH merR-type" evidence="6">
    <location>
        <begin position="8"/>
        <end position="77"/>
    </location>
</feature>
<evidence type="ECO:0000256" key="3">
    <source>
        <dbReference type="ARBA" id="ARBA00023125"/>
    </source>
</evidence>
<dbReference type="PANTHER" id="PTHR30204:SF69">
    <property type="entry name" value="MERR-FAMILY TRANSCRIPTIONAL REGULATOR"/>
    <property type="match status" value="1"/>
</dbReference>
<dbReference type="Gene3D" id="1.10.1660.10">
    <property type="match status" value="1"/>
</dbReference>
<dbReference type="InterPro" id="IPR009061">
    <property type="entry name" value="DNA-bd_dom_put_sf"/>
</dbReference>
<evidence type="ECO:0000256" key="4">
    <source>
        <dbReference type="ARBA" id="ARBA00023163"/>
    </source>
</evidence>
<dbReference type="Proteomes" id="UP000002484">
    <property type="component" value="Chromosome"/>
</dbReference>
<dbReference type="InterPro" id="IPR047057">
    <property type="entry name" value="MerR_fam"/>
</dbReference>
<dbReference type="PANTHER" id="PTHR30204">
    <property type="entry name" value="REDOX-CYCLING DRUG-SENSING TRANSCRIPTIONAL ACTIVATOR SOXR"/>
    <property type="match status" value="1"/>
</dbReference>
<accession>E3JDA1</accession>
<keyword evidence="4" id="KW-0804">Transcription</keyword>
<feature type="coiled-coil region" evidence="5">
    <location>
        <begin position="84"/>
        <end position="111"/>
    </location>
</feature>
<dbReference type="InParanoid" id="E3JDA1"/>
<keyword evidence="8" id="KW-1185">Reference proteome</keyword>
<dbReference type="GO" id="GO:0003700">
    <property type="term" value="F:DNA-binding transcription factor activity"/>
    <property type="evidence" value="ECO:0007669"/>
    <property type="project" value="InterPro"/>
</dbReference>
<evidence type="ECO:0000256" key="1">
    <source>
        <dbReference type="ARBA" id="ARBA00022491"/>
    </source>
</evidence>
<dbReference type="HOGENOM" id="CLU_060077_5_2_11"/>
<proteinExistence type="predicted"/>
<dbReference type="SMART" id="SM00422">
    <property type="entry name" value="HTH_MERR"/>
    <property type="match status" value="1"/>
</dbReference>
<evidence type="ECO:0000313" key="8">
    <source>
        <dbReference type="Proteomes" id="UP000002484"/>
    </source>
</evidence>
<dbReference type="InterPro" id="IPR000551">
    <property type="entry name" value="MerR-type_HTH_dom"/>
</dbReference>
<dbReference type="PROSITE" id="PS50937">
    <property type="entry name" value="HTH_MERR_2"/>
    <property type="match status" value="1"/>
</dbReference>
<gene>
    <name evidence="7" type="ordered locus">FraEuI1c_4386</name>
</gene>
<dbReference type="STRING" id="298654.FraEuI1c_4386"/>
<sequence>MRPVDEELVPIDEVARRVGLRASAIRYYEQRGLIAPAVRSAGRRWYRPAEIRRLAVIRYWQRSALMSLDDIADLLAGRPDPTWARVIETQIESLQAKADRLRAARALLEHTLEHHRDAPPDGCPHYEQLIWTSEGHAGHHDEQR</sequence>
<dbReference type="eggNOG" id="COG0789">
    <property type="taxonomic scope" value="Bacteria"/>
</dbReference>
<dbReference type="Pfam" id="PF13411">
    <property type="entry name" value="MerR_1"/>
    <property type="match status" value="1"/>
</dbReference>
<dbReference type="EMBL" id="CP002299">
    <property type="protein sequence ID" value="ADP82385.1"/>
    <property type="molecule type" value="Genomic_DNA"/>
</dbReference>
<dbReference type="KEGG" id="fri:FraEuI1c_4386"/>
<evidence type="ECO:0000256" key="2">
    <source>
        <dbReference type="ARBA" id="ARBA00023015"/>
    </source>
</evidence>
<name>E3JDA1_PSEI1</name>
<evidence type="ECO:0000259" key="6">
    <source>
        <dbReference type="PROSITE" id="PS50937"/>
    </source>
</evidence>
<dbReference type="GO" id="GO:0003677">
    <property type="term" value="F:DNA binding"/>
    <property type="evidence" value="ECO:0007669"/>
    <property type="project" value="UniProtKB-KW"/>
</dbReference>
<dbReference type="SUPFAM" id="SSF46955">
    <property type="entry name" value="Putative DNA-binding domain"/>
    <property type="match status" value="1"/>
</dbReference>
<reference evidence="7 8" key="1">
    <citation type="submission" date="2010-10" db="EMBL/GenBank/DDBJ databases">
        <title>Complete sequence of Frankia sp. EuI1c.</title>
        <authorList>
            <consortium name="US DOE Joint Genome Institute"/>
            <person name="Lucas S."/>
            <person name="Copeland A."/>
            <person name="Lapidus A."/>
            <person name="Cheng J.-F."/>
            <person name="Bruce D."/>
            <person name="Goodwin L."/>
            <person name="Pitluck S."/>
            <person name="Chertkov O."/>
            <person name="Detter J.C."/>
            <person name="Han C."/>
            <person name="Tapia R."/>
            <person name="Land M."/>
            <person name="Hauser L."/>
            <person name="Jeffries C."/>
            <person name="Kyrpides N."/>
            <person name="Ivanova N."/>
            <person name="Mikhailova N."/>
            <person name="Beauchemin N."/>
            <person name="Sen A."/>
            <person name="Sur S.A."/>
            <person name="Gtari M."/>
            <person name="Wall L."/>
            <person name="Tisa L."/>
            <person name="Woyke T."/>
        </authorList>
    </citation>
    <scope>NUCLEOTIDE SEQUENCE [LARGE SCALE GENOMIC DNA]</scope>
    <source>
        <strain evidence="8">DSM 45817 / CECT 9037 / EuI1c</strain>
    </source>
</reference>
<organism evidence="7 8">
    <name type="scientific">Pseudofrankia inefficax (strain DSM 45817 / CECT 9037 / DDB 130130 / EuI1c)</name>
    <name type="common">Frankia inefficax</name>
    <dbReference type="NCBI Taxonomy" id="298654"/>
    <lineage>
        <taxon>Bacteria</taxon>
        <taxon>Bacillati</taxon>
        <taxon>Actinomycetota</taxon>
        <taxon>Actinomycetes</taxon>
        <taxon>Frankiales</taxon>
        <taxon>Frankiaceae</taxon>
        <taxon>Pseudofrankia</taxon>
    </lineage>
</organism>
<protein>
    <submittedName>
        <fullName evidence="7">Transcriptional regulator, MerR family</fullName>
    </submittedName>
</protein>
<evidence type="ECO:0000313" key="7">
    <source>
        <dbReference type="EMBL" id="ADP82385.1"/>
    </source>
</evidence>
<keyword evidence="1" id="KW-0678">Repressor</keyword>
<evidence type="ECO:0000256" key="5">
    <source>
        <dbReference type="SAM" id="Coils"/>
    </source>
</evidence>
<keyword evidence="2" id="KW-0805">Transcription regulation</keyword>
<keyword evidence="3" id="KW-0238">DNA-binding</keyword>